<feature type="transmembrane region" description="Helical" evidence="1">
    <location>
        <begin position="20"/>
        <end position="39"/>
    </location>
</feature>
<evidence type="ECO:0000313" key="3">
    <source>
        <dbReference type="Proteomes" id="UP000004994"/>
    </source>
</evidence>
<reference evidence="2" key="1">
    <citation type="journal article" date="2012" name="Nature">
        <title>The tomato genome sequence provides insights into fleshy fruit evolution.</title>
        <authorList>
            <consortium name="Tomato Genome Consortium"/>
        </authorList>
    </citation>
    <scope>NUCLEOTIDE SEQUENCE [LARGE SCALE GENOMIC DNA]</scope>
    <source>
        <strain evidence="2">cv. Heinz 1706</strain>
    </source>
</reference>
<keyword evidence="1" id="KW-0472">Membrane</keyword>
<keyword evidence="1" id="KW-1133">Transmembrane helix</keyword>
<protein>
    <submittedName>
        <fullName evidence="2">Uncharacterized protein</fullName>
    </submittedName>
</protein>
<dbReference type="PaxDb" id="4081-Solyc06g017850.1.1"/>
<sequence length="84" mass="10226">MNLPKRVKRYPMIQNEDLALSKWIGFHIFPSAFLFFYSWSYEPEYRQKLTRLPNSLELRSTLYHQLRIGSFLKRFRHSQTSSIL</sequence>
<organism evidence="2">
    <name type="scientific">Solanum lycopersicum</name>
    <name type="common">Tomato</name>
    <name type="synonym">Lycopersicon esculentum</name>
    <dbReference type="NCBI Taxonomy" id="4081"/>
    <lineage>
        <taxon>Eukaryota</taxon>
        <taxon>Viridiplantae</taxon>
        <taxon>Streptophyta</taxon>
        <taxon>Embryophyta</taxon>
        <taxon>Tracheophyta</taxon>
        <taxon>Spermatophyta</taxon>
        <taxon>Magnoliopsida</taxon>
        <taxon>eudicotyledons</taxon>
        <taxon>Gunneridae</taxon>
        <taxon>Pentapetalae</taxon>
        <taxon>asterids</taxon>
        <taxon>lamiids</taxon>
        <taxon>Solanales</taxon>
        <taxon>Solanaceae</taxon>
        <taxon>Solanoideae</taxon>
        <taxon>Solaneae</taxon>
        <taxon>Solanum</taxon>
        <taxon>Solanum subgen. Lycopersicon</taxon>
    </lineage>
</organism>
<accession>A0A3Q7GT04</accession>
<dbReference type="AlphaFoldDB" id="A0A3Q7GT04"/>
<evidence type="ECO:0000313" key="2">
    <source>
        <dbReference type="EnsemblPlants" id="Solyc06g017850.1.1.1"/>
    </source>
</evidence>
<name>A0A3Q7GT04_SOLLC</name>
<proteinExistence type="predicted"/>
<keyword evidence="1" id="KW-0812">Transmembrane</keyword>
<dbReference type="InParanoid" id="A0A3Q7GT04"/>
<evidence type="ECO:0000256" key="1">
    <source>
        <dbReference type="SAM" id="Phobius"/>
    </source>
</evidence>
<reference evidence="2" key="2">
    <citation type="submission" date="2019-01" db="UniProtKB">
        <authorList>
            <consortium name="EnsemblPlants"/>
        </authorList>
    </citation>
    <scope>IDENTIFICATION</scope>
    <source>
        <strain evidence="2">cv. Heinz 1706</strain>
    </source>
</reference>
<dbReference type="Gramene" id="Solyc06g017850.1.1">
    <property type="protein sequence ID" value="Solyc06g017850.1.1.1"/>
    <property type="gene ID" value="Solyc06g017850.1"/>
</dbReference>
<keyword evidence="3" id="KW-1185">Reference proteome</keyword>
<dbReference type="EnsemblPlants" id="Solyc06g017850.1.1">
    <property type="protein sequence ID" value="Solyc06g017850.1.1.1"/>
    <property type="gene ID" value="Solyc06g017850.1"/>
</dbReference>
<dbReference type="Proteomes" id="UP000004994">
    <property type="component" value="Chromosome 6"/>
</dbReference>